<proteinExistence type="predicted"/>
<feature type="region of interest" description="Disordered" evidence="2">
    <location>
        <begin position="97"/>
        <end position="121"/>
    </location>
</feature>
<accession>A0A6C0JJ66</accession>
<evidence type="ECO:0000256" key="2">
    <source>
        <dbReference type="SAM" id="MobiDB-lite"/>
    </source>
</evidence>
<protein>
    <submittedName>
        <fullName evidence="3">Uncharacterized protein</fullName>
    </submittedName>
</protein>
<sequence length="121" mass="14541">MSQLDYKVELDKSNEINKQLESHNASLEKHNASLEKHNERLDALNKQHYNLYMETKLKFERLQDELLIFHAEVRGHKINWEDMFYSTPDVGCDYSNEYHNENEMTHNKKSVSKERKRSRSI</sequence>
<evidence type="ECO:0000313" key="3">
    <source>
        <dbReference type="EMBL" id="QHU05609.1"/>
    </source>
</evidence>
<keyword evidence="1" id="KW-0175">Coiled coil</keyword>
<evidence type="ECO:0000256" key="1">
    <source>
        <dbReference type="SAM" id="Coils"/>
    </source>
</evidence>
<feature type="coiled-coil region" evidence="1">
    <location>
        <begin position="10"/>
        <end position="47"/>
    </location>
</feature>
<name>A0A6C0JJ66_9ZZZZ</name>
<feature type="compositionally biased region" description="Basic and acidic residues" evidence="2">
    <location>
        <begin position="97"/>
        <end position="106"/>
    </location>
</feature>
<reference evidence="3" key="1">
    <citation type="journal article" date="2020" name="Nature">
        <title>Giant virus diversity and host interactions through global metagenomics.</title>
        <authorList>
            <person name="Schulz F."/>
            <person name="Roux S."/>
            <person name="Paez-Espino D."/>
            <person name="Jungbluth S."/>
            <person name="Walsh D.A."/>
            <person name="Denef V.J."/>
            <person name="McMahon K.D."/>
            <person name="Konstantinidis K.T."/>
            <person name="Eloe-Fadrosh E.A."/>
            <person name="Kyrpides N.C."/>
            <person name="Woyke T."/>
        </authorList>
    </citation>
    <scope>NUCLEOTIDE SEQUENCE</scope>
    <source>
        <strain evidence="3">GVMAG-M-3300027736-24</strain>
    </source>
</reference>
<feature type="compositionally biased region" description="Basic residues" evidence="2">
    <location>
        <begin position="107"/>
        <end position="121"/>
    </location>
</feature>
<dbReference type="AlphaFoldDB" id="A0A6C0JJ66"/>
<dbReference type="EMBL" id="MN740417">
    <property type="protein sequence ID" value="QHU05609.1"/>
    <property type="molecule type" value="Genomic_DNA"/>
</dbReference>
<organism evidence="3">
    <name type="scientific">viral metagenome</name>
    <dbReference type="NCBI Taxonomy" id="1070528"/>
    <lineage>
        <taxon>unclassified sequences</taxon>
        <taxon>metagenomes</taxon>
        <taxon>organismal metagenomes</taxon>
    </lineage>
</organism>